<feature type="transmembrane region" description="Helical" evidence="2">
    <location>
        <begin position="593"/>
        <end position="614"/>
    </location>
</feature>
<dbReference type="GO" id="GO:0005227">
    <property type="term" value="F:calcium-activated cation channel activity"/>
    <property type="evidence" value="ECO:0007669"/>
    <property type="project" value="InterPro"/>
</dbReference>
<evidence type="ECO:0000259" key="4">
    <source>
        <dbReference type="Pfam" id="PF14703"/>
    </source>
</evidence>
<dbReference type="InParanoid" id="J4I8N4"/>
<feature type="region of interest" description="Disordered" evidence="1">
    <location>
        <begin position="874"/>
        <end position="898"/>
    </location>
</feature>
<proteinExistence type="predicted"/>
<feature type="transmembrane region" description="Helical" evidence="2">
    <location>
        <begin position="456"/>
        <end position="479"/>
    </location>
</feature>
<name>J4I8N4_9APHY</name>
<dbReference type="Pfam" id="PF14703">
    <property type="entry name" value="PHM7_cyt"/>
    <property type="match status" value="1"/>
</dbReference>
<dbReference type="GO" id="GO:0005886">
    <property type="term" value="C:plasma membrane"/>
    <property type="evidence" value="ECO:0007669"/>
    <property type="project" value="TreeGrafter"/>
</dbReference>
<keyword evidence="2" id="KW-0812">Transmembrane</keyword>
<accession>J4I8N4</accession>
<dbReference type="PANTHER" id="PTHR13018:SF139">
    <property type="entry name" value="PHOSPHATE METABOLISM PROTEIN 7"/>
    <property type="match status" value="1"/>
</dbReference>
<gene>
    <name evidence="5" type="ORF">FIBRA_01738</name>
</gene>
<dbReference type="RefSeq" id="XP_012178999.1">
    <property type="nucleotide sequence ID" value="XM_012323609.1"/>
</dbReference>
<dbReference type="PANTHER" id="PTHR13018">
    <property type="entry name" value="PROBABLE MEMBRANE PROTEIN DUF221-RELATED"/>
    <property type="match status" value="1"/>
</dbReference>
<reference evidence="5 6" key="1">
    <citation type="journal article" date="2012" name="Appl. Environ. Microbiol.">
        <title>Short-read sequencing for genomic analysis of the brown rot fungus Fibroporia radiculosa.</title>
        <authorList>
            <person name="Tang J.D."/>
            <person name="Perkins A.D."/>
            <person name="Sonstegard T.S."/>
            <person name="Schroeder S.G."/>
            <person name="Burgess S.C."/>
            <person name="Diehl S.V."/>
        </authorList>
    </citation>
    <scope>NUCLEOTIDE SEQUENCE [LARGE SCALE GENOMIC DNA]</scope>
    <source>
        <strain evidence="5 6">TFFH 294</strain>
    </source>
</reference>
<feature type="region of interest" description="Disordered" evidence="1">
    <location>
        <begin position="674"/>
        <end position="768"/>
    </location>
</feature>
<evidence type="ECO:0000256" key="1">
    <source>
        <dbReference type="SAM" id="MobiDB-lite"/>
    </source>
</evidence>
<sequence length="1031" mass="116162">MDRAGCRTEQLPNDTHFGDSFEKDRLSCGVRMRTVMVTNVPPSLRSERELKEYFEYYLSRHVAQPALGITSTIQPGFLNKSFTFLLNRLTDIPAHLNHPRFHFAPSELTTQDNTHLEVDQGKPDTPVIDRVILVRKMSELASLLERREEVLSLLETAHIKLAKRALASVSQIMANNSLSPGHILADEEAIGEERTELLIRTLGIYVSPSSSGVQPGQKRRIWHRKDWRKDTNLPSIVPHSSVWDALLSLPRSVLDAYQPLIHLSTLFRGHTVPSIDYYTAKLDLLTSLITEKRAQAFRDYEPTSTAFVTFADPADARRACKFLAVHPTNPLQCFVTMAPAYEDLDWLRLMKPSFRVEFVKDWLVNLGVWGFTTFWVFPVSILVGLVSIQNISTYWPGLETYLNNHEWEEELLQSFVPTVLVSLLSLLIPLILLLIAKKAHTIAMLSTLHDRIMTRYYKFLVVNVLIFFCVGTAALQSFLVSFTATSGLKVIQIVADSFPTAGPFYVGWYWLPNHMLAVHVLLMFAVLNPLVIPFAFIYFCVGAVVIKNQLLHVYAKTYEGNGQTILIRLIRYSCDGLILSQVVFMAYMVVLKITANVVVSAILIVLTASAKLLLTRICRARFERDDIIEADIVCGKGNVTEELLDEVQPIESCPRELHKGTYYDFPRTLPVGVQPRRFPDRIEDGYATLPRRPRRSQRRRSNPFMPPAIAKNSTSELEDITRTSLVPGSARGQPGNPKPDETQPVSSQAPLVVPHPPHPAWDDEPSPDRTYDNPYFARSIQDELWLPRDPLGILDLDDTVVVRRSLTSQPSSGMLGARRQDEFLSSRLSLLTDAASPGSLYDHSTVNSRQRRFNGNERIQLPVNILSRVGAAEKENDVETATYTQRPGPSRRRQYGSHSIHLTGELRYSDRDASLGLRYLSLGAVAPTGMHQRLSSFFAHVGRHTYHRHSPTTHQVNDISAASPYPPPAAATQFTADETAATILTSVSLREAMVEEAVEEEEAVRERLRLEEAEERDGGVVSQLISWMFAR</sequence>
<organism evidence="5 6">
    <name type="scientific">Fibroporia radiculosa</name>
    <dbReference type="NCBI Taxonomy" id="599839"/>
    <lineage>
        <taxon>Eukaryota</taxon>
        <taxon>Fungi</taxon>
        <taxon>Dikarya</taxon>
        <taxon>Basidiomycota</taxon>
        <taxon>Agaricomycotina</taxon>
        <taxon>Agaricomycetes</taxon>
        <taxon>Polyporales</taxon>
        <taxon>Fibroporiaceae</taxon>
        <taxon>Fibroporia</taxon>
    </lineage>
</organism>
<dbReference type="EMBL" id="HE796948">
    <property type="protein sequence ID" value="CCL99716.1"/>
    <property type="molecule type" value="Genomic_DNA"/>
</dbReference>
<dbReference type="GeneID" id="24094627"/>
<feature type="compositionally biased region" description="Basic residues" evidence="1">
    <location>
        <begin position="691"/>
        <end position="701"/>
    </location>
</feature>
<evidence type="ECO:0000256" key="2">
    <source>
        <dbReference type="SAM" id="Phobius"/>
    </source>
</evidence>
<evidence type="ECO:0000313" key="6">
    <source>
        <dbReference type="Proteomes" id="UP000006352"/>
    </source>
</evidence>
<feature type="transmembrane region" description="Helical" evidence="2">
    <location>
        <begin position="411"/>
        <end position="435"/>
    </location>
</feature>
<dbReference type="STRING" id="599839.J4I8N4"/>
<feature type="domain" description="CSC1/OSCA1-like 7TM region" evidence="3">
    <location>
        <begin position="361"/>
        <end position="509"/>
    </location>
</feature>
<dbReference type="AlphaFoldDB" id="J4I8N4"/>
<keyword evidence="6" id="KW-1185">Reference proteome</keyword>
<evidence type="ECO:0008006" key="7">
    <source>
        <dbReference type="Google" id="ProtNLM"/>
    </source>
</evidence>
<dbReference type="OrthoDB" id="1689567at2759"/>
<evidence type="ECO:0000313" key="5">
    <source>
        <dbReference type="EMBL" id="CCL99716.1"/>
    </source>
</evidence>
<feature type="transmembrane region" description="Helical" evidence="2">
    <location>
        <begin position="516"/>
        <end position="545"/>
    </location>
</feature>
<feature type="domain" description="CSC1/OSCA1-like cytosolic" evidence="4">
    <location>
        <begin position="120"/>
        <end position="346"/>
    </location>
</feature>
<dbReference type="Proteomes" id="UP000006352">
    <property type="component" value="Unassembled WGS sequence"/>
</dbReference>
<protein>
    <recommendedName>
        <fullName evidence="7">CSC1/OSCA1-like 7TM region domain-containing protein</fullName>
    </recommendedName>
</protein>
<feature type="transmembrane region" description="Helical" evidence="2">
    <location>
        <begin position="362"/>
        <end position="391"/>
    </location>
</feature>
<keyword evidence="2" id="KW-1133">Transmembrane helix</keyword>
<keyword evidence="2" id="KW-0472">Membrane</keyword>
<evidence type="ECO:0000259" key="3">
    <source>
        <dbReference type="Pfam" id="PF02714"/>
    </source>
</evidence>
<dbReference type="Pfam" id="PF02714">
    <property type="entry name" value="RSN1_7TM"/>
    <property type="match status" value="2"/>
</dbReference>
<feature type="domain" description="CSC1/OSCA1-like 7TM region" evidence="3">
    <location>
        <begin position="511"/>
        <end position="587"/>
    </location>
</feature>
<dbReference type="InterPro" id="IPR045122">
    <property type="entry name" value="Csc1-like"/>
</dbReference>
<dbReference type="InterPro" id="IPR027815">
    <property type="entry name" value="CSC1/OSCA1-like_cyt"/>
</dbReference>
<dbReference type="HOGENOM" id="CLU_002081_0_0_1"/>
<dbReference type="InterPro" id="IPR003864">
    <property type="entry name" value="CSC1/OSCA1-like_7TM"/>
</dbReference>